<dbReference type="GO" id="GO:0097367">
    <property type="term" value="F:carbohydrate derivative binding"/>
    <property type="evidence" value="ECO:0007669"/>
    <property type="project" value="InterPro"/>
</dbReference>
<dbReference type="GO" id="GO:0003677">
    <property type="term" value="F:DNA binding"/>
    <property type="evidence" value="ECO:0007669"/>
    <property type="project" value="InterPro"/>
</dbReference>
<dbReference type="GO" id="GO:0003700">
    <property type="term" value="F:DNA-binding transcription factor activity"/>
    <property type="evidence" value="ECO:0007669"/>
    <property type="project" value="InterPro"/>
</dbReference>
<comment type="caution">
    <text evidence="2">The sequence shown here is derived from an EMBL/GenBank/DDBJ whole genome shotgun (WGS) entry which is preliminary data.</text>
</comment>
<keyword evidence="3" id="KW-1185">Reference proteome</keyword>
<protein>
    <submittedName>
        <fullName evidence="2">SIS domain-containing protein</fullName>
    </submittedName>
</protein>
<sequence length="198" mass="22675">NTDFLTFKYEIQRMNDASTSFNLQPKFDIASAQRPEEYLQNIQIRLNSVLDKLSANSELATLTQIACLIKQSKHVAIIGIRESLEIALNLQLGFLMRKQSVDVPENTTVLSEITKNYTENDVIIIISNNGNYFSSNRDDWYQIRNAKAKLVLISQDYSGKFSPIFDYIFKIGFDDKRIGTLPTIIVSDYLLTCFDTHE</sequence>
<dbReference type="Pfam" id="PF01380">
    <property type="entry name" value="SIS"/>
    <property type="match status" value="1"/>
</dbReference>
<dbReference type="Proteomes" id="UP001139006">
    <property type="component" value="Unassembled WGS sequence"/>
</dbReference>
<dbReference type="Gene3D" id="3.40.50.10490">
    <property type="entry name" value="Glucose-6-phosphate isomerase like protein, domain 1"/>
    <property type="match status" value="1"/>
</dbReference>
<evidence type="ECO:0000313" key="2">
    <source>
        <dbReference type="EMBL" id="MCP0888066.1"/>
    </source>
</evidence>
<feature type="domain" description="SIS" evidence="1">
    <location>
        <begin position="69"/>
        <end position="169"/>
    </location>
</feature>
<proteinExistence type="predicted"/>
<dbReference type="SUPFAM" id="SSF53697">
    <property type="entry name" value="SIS domain"/>
    <property type="match status" value="1"/>
</dbReference>
<feature type="non-terminal residue" evidence="2">
    <location>
        <position position="1"/>
    </location>
</feature>
<gene>
    <name evidence="2" type="ORF">LB941_12070</name>
</gene>
<dbReference type="AlphaFoldDB" id="A0A9X2FRC0"/>
<evidence type="ECO:0000313" key="3">
    <source>
        <dbReference type="Proteomes" id="UP001139006"/>
    </source>
</evidence>
<dbReference type="InterPro" id="IPR047640">
    <property type="entry name" value="RpiR-like"/>
</dbReference>
<evidence type="ECO:0000259" key="1">
    <source>
        <dbReference type="Pfam" id="PF01380"/>
    </source>
</evidence>
<organism evidence="2 3">
    <name type="scientific">Ligilactobacillus ubinensis</name>
    <dbReference type="NCBI Taxonomy" id="2876789"/>
    <lineage>
        <taxon>Bacteria</taxon>
        <taxon>Bacillati</taxon>
        <taxon>Bacillota</taxon>
        <taxon>Bacilli</taxon>
        <taxon>Lactobacillales</taxon>
        <taxon>Lactobacillaceae</taxon>
        <taxon>Ligilactobacillus</taxon>
    </lineage>
</organism>
<dbReference type="GO" id="GO:1901135">
    <property type="term" value="P:carbohydrate derivative metabolic process"/>
    <property type="evidence" value="ECO:0007669"/>
    <property type="project" value="InterPro"/>
</dbReference>
<accession>A0A9X2FRC0</accession>
<dbReference type="PANTHER" id="PTHR30514:SF1">
    <property type="entry name" value="HTH-TYPE TRANSCRIPTIONAL REGULATOR HEXR-RELATED"/>
    <property type="match status" value="1"/>
</dbReference>
<name>A0A9X2FRC0_9LACO</name>
<dbReference type="EMBL" id="JAIULA010000037">
    <property type="protein sequence ID" value="MCP0888066.1"/>
    <property type="molecule type" value="Genomic_DNA"/>
</dbReference>
<dbReference type="InterPro" id="IPR046348">
    <property type="entry name" value="SIS_dom_sf"/>
</dbReference>
<dbReference type="PANTHER" id="PTHR30514">
    <property type="entry name" value="GLUCOKINASE"/>
    <property type="match status" value="1"/>
</dbReference>
<reference evidence="2 3" key="1">
    <citation type="journal article" date="2023" name="Int. J. Syst. Evol. Microbiol.">
        <title>Ligilactobacillus ubinensis sp. nov., a novel species isolated from the wild ferment of a durian fruit (Durio zibethinus).</title>
        <authorList>
            <person name="Heng Y.C."/>
            <person name="Menon N."/>
            <person name="Chen B."/>
            <person name="Loo B.Z.L."/>
            <person name="Wong G.W.J."/>
            <person name="Lim A.C.H."/>
            <person name="Silvaraju S."/>
            <person name="Kittelmann S."/>
        </authorList>
    </citation>
    <scope>NUCLEOTIDE SEQUENCE [LARGE SCALE GENOMIC DNA]</scope>
    <source>
        <strain evidence="2 3">WILCCON 0076</strain>
    </source>
</reference>
<dbReference type="InterPro" id="IPR001347">
    <property type="entry name" value="SIS_dom"/>
</dbReference>
<dbReference type="RefSeq" id="WP_253362234.1">
    <property type="nucleotide sequence ID" value="NZ_JAIULA010000037.1"/>
</dbReference>